<accession>A0A836CPQ4</accession>
<dbReference type="EMBL" id="JAFCMP010000001">
    <property type="protein sequence ID" value="KAG5193059.1"/>
    <property type="molecule type" value="Genomic_DNA"/>
</dbReference>
<keyword evidence="1" id="KW-0732">Signal</keyword>
<evidence type="ECO:0000256" key="1">
    <source>
        <dbReference type="SAM" id="SignalP"/>
    </source>
</evidence>
<dbReference type="Proteomes" id="UP000664859">
    <property type="component" value="Unassembled WGS sequence"/>
</dbReference>
<sequence>MISRCCVLALLFVGGAAAYSLRGLQEKEQHGRNLAPKLCLKEWKKCKADVVCNNCLENGNVPEKPQLKGASCNTVDKWWAQIDFTGLANCDDYEIGKSKLSLLLYCRYDSYSAEAKLKCEVDESAAPSMVPTTMPFMYATDAPAGATDAPTAGPTVEVTAQETLAEGPCGICGAGCGCKPGIDGCQCGPEFPGYKPPAAGGAAAGASSTSAAP</sequence>
<reference evidence="2" key="1">
    <citation type="submission" date="2021-02" db="EMBL/GenBank/DDBJ databases">
        <title>First Annotated Genome of the Yellow-green Alga Tribonema minus.</title>
        <authorList>
            <person name="Mahan K.M."/>
        </authorList>
    </citation>
    <scope>NUCLEOTIDE SEQUENCE</scope>
    <source>
        <strain evidence="2">UTEX B ZZ1240</strain>
    </source>
</reference>
<feature type="signal peptide" evidence="1">
    <location>
        <begin position="1"/>
        <end position="18"/>
    </location>
</feature>
<feature type="chain" id="PRO_5032314224" evidence="1">
    <location>
        <begin position="19"/>
        <end position="213"/>
    </location>
</feature>
<evidence type="ECO:0000313" key="3">
    <source>
        <dbReference type="Proteomes" id="UP000664859"/>
    </source>
</evidence>
<keyword evidence="3" id="KW-1185">Reference proteome</keyword>
<proteinExistence type="predicted"/>
<name>A0A836CPQ4_9STRA</name>
<dbReference type="AlphaFoldDB" id="A0A836CPQ4"/>
<organism evidence="2 3">
    <name type="scientific">Tribonema minus</name>
    <dbReference type="NCBI Taxonomy" id="303371"/>
    <lineage>
        <taxon>Eukaryota</taxon>
        <taxon>Sar</taxon>
        <taxon>Stramenopiles</taxon>
        <taxon>Ochrophyta</taxon>
        <taxon>PX clade</taxon>
        <taxon>Xanthophyceae</taxon>
        <taxon>Tribonematales</taxon>
        <taxon>Tribonemataceae</taxon>
        <taxon>Tribonema</taxon>
    </lineage>
</organism>
<comment type="caution">
    <text evidence="2">The sequence shown here is derived from an EMBL/GenBank/DDBJ whole genome shotgun (WGS) entry which is preliminary data.</text>
</comment>
<gene>
    <name evidence="2" type="ORF">JKP88DRAFT_346420</name>
</gene>
<protein>
    <submittedName>
        <fullName evidence="2">Uncharacterized protein</fullName>
    </submittedName>
</protein>
<evidence type="ECO:0000313" key="2">
    <source>
        <dbReference type="EMBL" id="KAG5193059.1"/>
    </source>
</evidence>